<dbReference type="GO" id="GO:0005576">
    <property type="term" value="C:extracellular region"/>
    <property type="evidence" value="ECO:0007669"/>
    <property type="project" value="InterPro"/>
</dbReference>
<accession>A0A166V3K0</accession>
<feature type="domain" description="Anthrax toxin edema factor central" evidence="1">
    <location>
        <begin position="9"/>
        <end position="112"/>
    </location>
</feature>
<gene>
    <name evidence="2" type="ORF">N475_04280</name>
</gene>
<dbReference type="Proteomes" id="UP000076643">
    <property type="component" value="Unassembled WGS sequence"/>
</dbReference>
<dbReference type="Gene3D" id="3.30.70.1720">
    <property type="match status" value="1"/>
</dbReference>
<dbReference type="EMBL" id="AUYB01000136">
    <property type="protein sequence ID" value="KZN31677.1"/>
    <property type="molecule type" value="Genomic_DNA"/>
</dbReference>
<dbReference type="AlphaFoldDB" id="A0A166V3K0"/>
<organism evidence="2 3">
    <name type="scientific">Pseudoalteromonas luteoviolacea DSM 6061</name>
    <dbReference type="NCBI Taxonomy" id="1365250"/>
    <lineage>
        <taxon>Bacteria</taxon>
        <taxon>Pseudomonadati</taxon>
        <taxon>Pseudomonadota</taxon>
        <taxon>Gammaproteobacteria</taxon>
        <taxon>Alteromonadales</taxon>
        <taxon>Pseudoalteromonadaceae</taxon>
        <taxon>Pseudoalteromonas</taxon>
    </lineage>
</organism>
<protein>
    <recommendedName>
        <fullName evidence="1">Anthrax toxin edema factor central domain-containing protein</fullName>
    </recommendedName>
</protein>
<comment type="caution">
    <text evidence="2">The sequence shown here is derived from an EMBL/GenBank/DDBJ whole genome shotgun (WGS) entry which is preliminary data.</text>
</comment>
<evidence type="ECO:0000313" key="3">
    <source>
        <dbReference type="Proteomes" id="UP000076643"/>
    </source>
</evidence>
<dbReference type="InterPro" id="IPR037017">
    <property type="entry name" value="Anthrax_toxin_edema_cen_sf"/>
</dbReference>
<dbReference type="Gene3D" id="3.90.1760.10">
    <property type="entry name" value="Anthrax toxin, edema factor, central domain"/>
    <property type="match status" value="1"/>
</dbReference>
<sequence length="367" mass="41855">MESFGVDATQSNCGILDLHIEQIKGVATQERCFLMFRPVNLVSANLIKEGVGTKGLDIHGKSSDLGPISGFIPVKGIYSKIRSDPEKVKKHDAQNRHSLLQPHIGKVFLNKSHGIDLLNTSSRYEFKFDKQNCLLIRDTMNRGAFENVEVMGYKLVGSKDEVIPVTADYDMFCVAPSYLDTTKEFRFKNAKEVTDQHDENEKGILTTFQMGLIKKINDACKKVVINGQDVVKHGTEMNNPFPENDEQLVVFSPNGKAKLMPRKEVLYLLSRIPLIGFITYPNKTWKQRLGQESVKWTIIAQKSRLYDDEVKLNKFVKTAFDMENEEIRKADFVKDSGATLGKTKYEIFYDMYIKKSMKQQESPLCRF</sequence>
<reference evidence="2 3" key="1">
    <citation type="submission" date="2013-07" db="EMBL/GenBank/DDBJ databases">
        <title>Comparative Genomic and Metabolomic Analysis of Twelve Strains of Pseudoalteromonas luteoviolacea.</title>
        <authorList>
            <person name="Vynne N.G."/>
            <person name="Mansson M."/>
            <person name="Gram L."/>
        </authorList>
    </citation>
    <scope>NUCLEOTIDE SEQUENCE [LARGE SCALE GENOMIC DNA]</scope>
    <source>
        <strain evidence="2 3">DSM 6061</strain>
    </source>
</reference>
<dbReference type="GO" id="GO:0008294">
    <property type="term" value="F:calcium- and calmodulin-responsive adenylate cyclase activity"/>
    <property type="evidence" value="ECO:0007669"/>
    <property type="project" value="InterPro"/>
</dbReference>
<dbReference type="RefSeq" id="WP_063365910.1">
    <property type="nucleotide sequence ID" value="NZ_AQHB01000046.1"/>
</dbReference>
<proteinExistence type="predicted"/>
<dbReference type="Pfam" id="PF03497">
    <property type="entry name" value="Anthrax_toxA"/>
    <property type="match status" value="1"/>
</dbReference>
<dbReference type="PATRIC" id="fig|1365250.3.peg.4418"/>
<dbReference type="InterPro" id="IPR035099">
    <property type="entry name" value="Anthrax_toxin_C-terminal"/>
</dbReference>
<name>A0A166V3K0_9GAMM</name>
<evidence type="ECO:0000259" key="1">
    <source>
        <dbReference type="Pfam" id="PF03497"/>
    </source>
</evidence>
<dbReference type="SUPFAM" id="SSF81298">
    <property type="entry name" value="Adenylylcyclase toxin (the edema factor)"/>
    <property type="match status" value="1"/>
</dbReference>
<dbReference type="InterPro" id="IPR005165">
    <property type="entry name" value="Anthrax_toxin_edema_cen"/>
</dbReference>
<evidence type="ECO:0000313" key="2">
    <source>
        <dbReference type="EMBL" id="KZN31677.1"/>
    </source>
</evidence>
<keyword evidence="3" id="KW-1185">Reference proteome</keyword>